<sequence length="80" mass="9255">MKDETYSKLTLEELKAKEKTCKISFYITLILQMLLAVLTIYLAIVKKQFASIAISLGVLPSLIFMYQNLKKVQEELNKRI</sequence>
<dbReference type="Proteomes" id="UP001236507">
    <property type="component" value="Unassembled WGS sequence"/>
</dbReference>
<name>A0ABT6Y838_9BACT</name>
<evidence type="ECO:0008006" key="4">
    <source>
        <dbReference type="Google" id="ProtNLM"/>
    </source>
</evidence>
<keyword evidence="1" id="KW-0812">Transmembrane</keyword>
<feature type="transmembrane region" description="Helical" evidence="1">
    <location>
        <begin position="50"/>
        <end position="69"/>
    </location>
</feature>
<organism evidence="2 3">
    <name type="scientific">Flectobacillus roseus</name>
    <dbReference type="NCBI Taxonomy" id="502259"/>
    <lineage>
        <taxon>Bacteria</taxon>
        <taxon>Pseudomonadati</taxon>
        <taxon>Bacteroidota</taxon>
        <taxon>Cytophagia</taxon>
        <taxon>Cytophagales</taxon>
        <taxon>Flectobacillaceae</taxon>
        <taxon>Flectobacillus</taxon>
    </lineage>
</organism>
<proteinExistence type="predicted"/>
<accession>A0ABT6Y838</accession>
<reference evidence="2 3" key="1">
    <citation type="submission" date="2023-05" db="EMBL/GenBank/DDBJ databases">
        <title>Novel species of genus Flectobacillus isolated from stream in China.</title>
        <authorList>
            <person name="Lu H."/>
        </authorList>
    </citation>
    <scope>NUCLEOTIDE SEQUENCE [LARGE SCALE GENOMIC DNA]</scope>
    <source>
        <strain evidence="2 3">KCTC 42575</strain>
    </source>
</reference>
<feature type="transmembrane region" description="Helical" evidence="1">
    <location>
        <begin position="23"/>
        <end position="44"/>
    </location>
</feature>
<keyword evidence="1" id="KW-0472">Membrane</keyword>
<gene>
    <name evidence="2" type="ORF">QM524_10945</name>
</gene>
<comment type="caution">
    <text evidence="2">The sequence shown here is derived from an EMBL/GenBank/DDBJ whole genome shotgun (WGS) entry which is preliminary data.</text>
</comment>
<evidence type="ECO:0000256" key="1">
    <source>
        <dbReference type="SAM" id="Phobius"/>
    </source>
</evidence>
<keyword evidence="3" id="KW-1185">Reference proteome</keyword>
<evidence type="ECO:0000313" key="2">
    <source>
        <dbReference type="EMBL" id="MDI9859725.1"/>
    </source>
</evidence>
<dbReference type="EMBL" id="JASHIF010000009">
    <property type="protein sequence ID" value="MDI9859725.1"/>
    <property type="molecule type" value="Genomic_DNA"/>
</dbReference>
<protein>
    <recommendedName>
        <fullName evidence="4">Redox-active disulfide protein 2</fullName>
    </recommendedName>
</protein>
<keyword evidence="1" id="KW-1133">Transmembrane helix</keyword>
<evidence type="ECO:0000313" key="3">
    <source>
        <dbReference type="Proteomes" id="UP001236507"/>
    </source>
</evidence>
<dbReference type="RefSeq" id="WP_283344611.1">
    <property type="nucleotide sequence ID" value="NZ_JASHIF010000009.1"/>
</dbReference>